<protein>
    <recommendedName>
        <fullName evidence="2">Cytochrome b5 heme-binding domain-containing protein</fullName>
    </recommendedName>
</protein>
<dbReference type="InterPro" id="IPR001199">
    <property type="entry name" value="Cyt_B5-like_heme/steroid-bd"/>
</dbReference>
<name>A0A5D6UU47_9BACT</name>
<dbReference type="SMART" id="SM01117">
    <property type="entry name" value="Cyt-b5"/>
    <property type="match status" value="1"/>
</dbReference>
<comment type="caution">
    <text evidence="3">The sequence shown here is derived from an EMBL/GenBank/DDBJ whole genome shotgun (WGS) entry which is preliminary data.</text>
</comment>
<accession>A0A5D6UU47</accession>
<reference evidence="3 4" key="1">
    <citation type="submission" date="2019-08" db="EMBL/GenBank/DDBJ databases">
        <authorList>
            <person name="Seo M.-J."/>
        </authorList>
    </citation>
    <scope>NUCLEOTIDE SEQUENCE [LARGE SCALE GENOMIC DNA]</scope>
    <source>
        <strain evidence="3 4">KIGAM108</strain>
    </source>
</reference>
<dbReference type="Proteomes" id="UP000322791">
    <property type="component" value="Unassembled WGS sequence"/>
</dbReference>
<dbReference type="EMBL" id="VTHL01000019">
    <property type="protein sequence ID" value="TYZ07013.1"/>
    <property type="molecule type" value="Genomic_DNA"/>
</dbReference>
<evidence type="ECO:0000313" key="4">
    <source>
        <dbReference type="Proteomes" id="UP000322791"/>
    </source>
</evidence>
<organism evidence="3 4">
    <name type="scientific">Hymenobacter lutimineralis</name>
    <dbReference type="NCBI Taxonomy" id="2606448"/>
    <lineage>
        <taxon>Bacteria</taxon>
        <taxon>Pseudomonadati</taxon>
        <taxon>Bacteroidota</taxon>
        <taxon>Cytophagia</taxon>
        <taxon>Cytophagales</taxon>
        <taxon>Hymenobacteraceae</taxon>
        <taxon>Hymenobacter</taxon>
    </lineage>
</organism>
<feature type="region of interest" description="Disordered" evidence="1">
    <location>
        <begin position="1"/>
        <end position="43"/>
    </location>
</feature>
<feature type="domain" description="Cytochrome b5 heme-binding" evidence="2">
    <location>
        <begin position="49"/>
        <end position="121"/>
    </location>
</feature>
<proteinExistence type="predicted"/>
<keyword evidence="4" id="KW-1185">Reference proteome</keyword>
<sequence length="128" mass="14354">MPEPVSPDESSAEAEKRTSSVDADAAEAIILPSTPLSEPATCNPQLATYTRSQLALRNGQDRDEIWVSYRGLIYDVTRSRLWRRGNHYEHWAGQDLTKELDKDAPHTPNVFDRFPIIGQLLPLPPQAS</sequence>
<evidence type="ECO:0000259" key="2">
    <source>
        <dbReference type="SMART" id="SM01117"/>
    </source>
</evidence>
<gene>
    <name evidence="3" type="ORF">FY528_16005</name>
</gene>
<evidence type="ECO:0000313" key="3">
    <source>
        <dbReference type="EMBL" id="TYZ07013.1"/>
    </source>
</evidence>
<dbReference type="Gene3D" id="3.10.120.10">
    <property type="entry name" value="Cytochrome b5-like heme/steroid binding domain"/>
    <property type="match status" value="1"/>
</dbReference>
<dbReference type="AlphaFoldDB" id="A0A5D6UU47"/>
<evidence type="ECO:0000256" key="1">
    <source>
        <dbReference type="SAM" id="MobiDB-lite"/>
    </source>
</evidence>
<dbReference type="Pfam" id="PF00173">
    <property type="entry name" value="Cyt-b5"/>
    <property type="match status" value="1"/>
</dbReference>
<feature type="compositionally biased region" description="Polar residues" evidence="1">
    <location>
        <begin position="34"/>
        <end position="43"/>
    </location>
</feature>
<dbReference type="InterPro" id="IPR036400">
    <property type="entry name" value="Cyt_B5-like_heme/steroid_sf"/>
</dbReference>
<dbReference type="SUPFAM" id="SSF55856">
    <property type="entry name" value="Cytochrome b5-like heme/steroid binding domain"/>
    <property type="match status" value="1"/>
</dbReference>